<dbReference type="EMBL" id="QYBB01000014">
    <property type="protein sequence ID" value="RYC31419.1"/>
    <property type="molecule type" value="Genomic_DNA"/>
</dbReference>
<dbReference type="Proteomes" id="UP000290759">
    <property type="component" value="Unassembled WGS sequence"/>
</dbReference>
<accession>A0A4Q2U4E1</accession>
<dbReference type="RefSeq" id="WP_129227431.1">
    <property type="nucleotide sequence ID" value="NZ_QYBB01000014.1"/>
</dbReference>
<reference evidence="1 2" key="1">
    <citation type="submission" date="2018-12" db="EMBL/GenBank/DDBJ databases">
        <authorList>
            <person name="Grouzdev D.S."/>
            <person name="Krutkina M.S."/>
        </authorList>
    </citation>
    <scope>NUCLEOTIDE SEQUENCE [LARGE SCALE GENOMIC DNA]</scope>
    <source>
        <strain evidence="1 2">RmlP026</strain>
    </source>
</reference>
<organism evidence="1 2">
    <name type="scientific">Lichenibacterium minor</name>
    <dbReference type="NCBI Taxonomy" id="2316528"/>
    <lineage>
        <taxon>Bacteria</taxon>
        <taxon>Pseudomonadati</taxon>
        <taxon>Pseudomonadota</taxon>
        <taxon>Alphaproteobacteria</taxon>
        <taxon>Hyphomicrobiales</taxon>
        <taxon>Lichenihabitantaceae</taxon>
        <taxon>Lichenibacterium</taxon>
    </lineage>
</organism>
<reference evidence="1 2" key="2">
    <citation type="submission" date="2019-02" db="EMBL/GenBank/DDBJ databases">
        <title>'Lichenibacterium ramalinii' gen. nov. sp. nov., 'Lichenibacterium minor' gen. nov. sp. nov.</title>
        <authorList>
            <person name="Pankratov T."/>
        </authorList>
    </citation>
    <scope>NUCLEOTIDE SEQUENCE [LARGE SCALE GENOMIC DNA]</scope>
    <source>
        <strain evidence="1 2">RmlP026</strain>
    </source>
</reference>
<protein>
    <submittedName>
        <fullName evidence="1">Uncharacterized protein</fullName>
    </submittedName>
</protein>
<evidence type="ECO:0000313" key="1">
    <source>
        <dbReference type="EMBL" id="RYC31419.1"/>
    </source>
</evidence>
<dbReference type="OrthoDB" id="8593648at2"/>
<proteinExistence type="predicted"/>
<gene>
    <name evidence="1" type="ORF">D3273_13620</name>
</gene>
<keyword evidence="2" id="KW-1185">Reference proteome</keyword>
<evidence type="ECO:0000313" key="2">
    <source>
        <dbReference type="Proteomes" id="UP000290759"/>
    </source>
</evidence>
<dbReference type="AlphaFoldDB" id="A0A4Q2U4E1"/>
<name>A0A4Q2U4E1_9HYPH</name>
<sequence>MLDRDDIEADLARGQPEDIRDAFDALVRWDGASGIRGMARAGDLMALFERVSTALLDDDGRVPPDTVRALLRGRGTAPARGVATYGDAARFALAARRSWWPAFAASFPDPDGAPEPV</sequence>
<comment type="caution">
    <text evidence="1">The sequence shown here is derived from an EMBL/GenBank/DDBJ whole genome shotgun (WGS) entry which is preliminary data.</text>
</comment>